<dbReference type="PANTHER" id="PTHR44846:SF1">
    <property type="entry name" value="MANNOSYL-D-GLYCERATE TRANSPORT_METABOLISM SYSTEM REPRESSOR MNGR-RELATED"/>
    <property type="match status" value="1"/>
</dbReference>
<dbReference type="GO" id="GO:0045892">
    <property type="term" value="P:negative regulation of DNA-templated transcription"/>
    <property type="evidence" value="ECO:0007669"/>
    <property type="project" value="TreeGrafter"/>
</dbReference>
<name>A0A7W3IRB2_9ACTN</name>
<sequence length="242" mass="26399">MSERSDSKHETIREQLRAEVLALSPGERLPPERHLATRLGVARMTVRQAIGGLVREGIVTPVHGKGNLRSADPMRLRVQLWSFTETVRAQGLTPSTQPLEWDDDPEPPPAAVEFFAARPGGGPAPRTLRRSRRLRLGDGTPLALEEAWFSADRVPPLTEEVLAGSLYALLREAGVLPDSGEESVTVGLPTEEEAKLLAIAGTRPLLRLTRRAFAGGEPVEYAQAALPGDRFELAFPLIRDPS</sequence>
<evidence type="ECO:0000313" key="6">
    <source>
        <dbReference type="Proteomes" id="UP000523079"/>
    </source>
</evidence>
<dbReference type="Pfam" id="PF07702">
    <property type="entry name" value="UTRA"/>
    <property type="match status" value="1"/>
</dbReference>
<dbReference type="Proteomes" id="UP000523079">
    <property type="component" value="Unassembled WGS sequence"/>
</dbReference>
<protein>
    <submittedName>
        <fullName evidence="5">GntR family transcriptional regulator</fullName>
    </submittedName>
</protein>
<dbReference type="InterPro" id="IPR028978">
    <property type="entry name" value="Chorismate_lyase_/UTRA_dom_sf"/>
</dbReference>
<dbReference type="SMART" id="SM00866">
    <property type="entry name" value="UTRA"/>
    <property type="match status" value="1"/>
</dbReference>
<evidence type="ECO:0000313" key="5">
    <source>
        <dbReference type="EMBL" id="MBA8793794.1"/>
    </source>
</evidence>
<proteinExistence type="predicted"/>
<dbReference type="EMBL" id="JACGWT010000002">
    <property type="protein sequence ID" value="MBA8793794.1"/>
    <property type="molecule type" value="Genomic_DNA"/>
</dbReference>
<dbReference type="Gene3D" id="1.10.10.10">
    <property type="entry name" value="Winged helix-like DNA-binding domain superfamily/Winged helix DNA-binding domain"/>
    <property type="match status" value="1"/>
</dbReference>
<keyword evidence="3" id="KW-0804">Transcription</keyword>
<organism evidence="5 6">
    <name type="scientific">Microlunatus kandeliicorticis</name>
    <dbReference type="NCBI Taxonomy" id="1759536"/>
    <lineage>
        <taxon>Bacteria</taxon>
        <taxon>Bacillati</taxon>
        <taxon>Actinomycetota</taxon>
        <taxon>Actinomycetes</taxon>
        <taxon>Propionibacteriales</taxon>
        <taxon>Propionibacteriaceae</taxon>
        <taxon>Microlunatus</taxon>
    </lineage>
</organism>
<evidence type="ECO:0000256" key="3">
    <source>
        <dbReference type="ARBA" id="ARBA00023163"/>
    </source>
</evidence>
<dbReference type="AlphaFoldDB" id="A0A7W3IRB2"/>
<dbReference type="SUPFAM" id="SSF46785">
    <property type="entry name" value="Winged helix' DNA-binding domain"/>
    <property type="match status" value="1"/>
</dbReference>
<evidence type="ECO:0000256" key="2">
    <source>
        <dbReference type="ARBA" id="ARBA00023125"/>
    </source>
</evidence>
<dbReference type="InterPro" id="IPR011663">
    <property type="entry name" value="UTRA"/>
</dbReference>
<dbReference type="SUPFAM" id="SSF64288">
    <property type="entry name" value="Chorismate lyase-like"/>
    <property type="match status" value="1"/>
</dbReference>
<feature type="domain" description="HTH gntR-type" evidence="4">
    <location>
        <begin position="2"/>
        <end position="72"/>
    </location>
</feature>
<dbReference type="SMART" id="SM00345">
    <property type="entry name" value="HTH_GNTR"/>
    <property type="match status" value="1"/>
</dbReference>
<dbReference type="InterPro" id="IPR036390">
    <property type="entry name" value="WH_DNA-bd_sf"/>
</dbReference>
<keyword evidence="1" id="KW-0805">Transcription regulation</keyword>
<dbReference type="GO" id="GO:0003677">
    <property type="term" value="F:DNA binding"/>
    <property type="evidence" value="ECO:0007669"/>
    <property type="project" value="UniProtKB-KW"/>
</dbReference>
<dbReference type="Gene3D" id="3.40.1410.10">
    <property type="entry name" value="Chorismate lyase-like"/>
    <property type="match status" value="1"/>
</dbReference>
<dbReference type="PANTHER" id="PTHR44846">
    <property type="entry name" value="MANNOSYL-D-GLYCERATE TRANSPORT/METABOLISM SYSTEM REPRESSOR MNGR-RELATED"/>
    <property type="match status" value="1"/>
</dbReference>
<keyword evidence="6" id="KW-1185">Reference proteome</keyword>
<dbReference type="RefSeq" id="WP_182559356.1">
    <property type="nucleotide sequence ID" value="NZ_JACGWT010000002.1"/>
</dbReference>
<evidence type="ECO:0000256" key="1">
    <source>
        <dbReference type="ARBA" id="ARBA00023015"/>
    </source>
</evidence>
<accession>A0A7W3IRB2</accession>
<dbReference type="Pfam" id="PF00392">
    <property type="entry name" value="GntR"/>
    <property type="match status" value="1"/>
</dbReference>
<dbReference type="PRINTS" id="PR00035">
    <property type="entry name" value="HTHGNTR"/>
</dbReference>
<dbReference type="InterPro" id="IPR050679">
    <property type="entry name" value="Bact_HTH_transcr_reg"/>
</dbReference>
<dbReference type="GO" id="GO:0003700">
    <property type="term" value="F:DNA-binding transcription factor activity"/>
    <property type="evidence" value="ECO:0007669"/>
    <property type="project" value="InterPro"/>
</dbReference>
<dbReference type="InterPro" id="IPR000524">
    <property type="entry name" value="Tscrpt_reg_HTH_GntR"/>
</dbReference>
<dbReference type="InterPro" id="IPR036388">
    <property type="entry name" value="WH-like_DNA-bd_sf"/>
</dbReference>
<comment type="caution">
    <text evidence="5">The sequence shown here is derived from an EMBL/GenBank/DDBJ whole genome shotgun (WGS) entry which is preliminary data.</text>
</comment>
<gene>
    <name evidence="5" type="ORF">FHX74_001399</name>
</gene>
<keyword evidence="2" id="KW-0238">DNA-binding</keyword>
<dbReference type="CDD" id="cd07377">
    <property type="entry name" value="WHTH_GntR"/>
    <property type="match status" value="1"/>
</dbReference>
<dbReference type="PROSITE" id="PS50949">
    <property type="entry name" value="HTH_GNTR"/>
    <property type="match status" value="1"/>
</dbReference>
<reference evidence="5 6" key="1">
    <citation type="submission" date="2020-07" db="EMBL/GenBank/DDBJ databases">
        <title>Sequencing the genomes of 1000 actinobacteria strains.</title>
        <authorList>
            <person name="Klenk H.-P."/>
        </authorList>
    </citation>
    <scope>NUCLEOTIDE SEQUENCE [LARGE SCALE GENOMIC DNA]</scope>
    <source>
        <strain evidence="5 6">DSM 100723</strain>
    </source>
</reference>
<evidence type="ECO:0000259" key="4">
    <source>
        <dbReference type="PROSITE" id="PS50949"/>
    </source>
</evidence>